<feature type="transmembrane region" description="Helical" evidence="1">
    <location>
        <begin position="121"/>
        <end position="142"/>
    </location>
</feature>
<dbReference type="WBParaSite" id="MBELARI_LOCUS20745">
    <property type="protein sequence ID" value="MBELARI_LOCUS20745"/>
    <property type="gene ID" value="MBELARI_LOCUS20745"/>
</dbReference>
<keyword evidence="2" id="KW-1185">Reference proteome</keyword>
<protein>
    <submittedName>
        <fullName evidence="3">Uncharacterized protein</fullName>
    </submittedName>
</protein>
<dbReference type="InterPro" id="IPR007720">
    <property type="entry name" value="PigQ/GPI1"/>
</dbReference>
<dbReference type="Pfam" id="PF05024">
    <property type="entry name" value="Gpi1"/>
    <property type="match status" value="1"/>
</dbReference>
<keyword evidence="1" id="KW-0472">Membrane</keyword>
<dbReference type="GO" id="GO:0016020">
    <property type="term" value="C:membrane"/>
    <property type="evidence" value="ECO:0007669"/>
    <property type="project" value="InterPro"/>
</dbReference>
<dbReference type="GO" id="GO:0006506">
    <property type="term" value="P:GPI anchor biosynthetic process"/>
    <property type="evidence" value="ECO:0007669"/>
    <property type="project" value="InterPro"/>
</dbReference>
<evidence type="ECO:0000256" key="1">
    <source>
        <dbReference type="SAM" id="Phobius"/>
    </source>
</evidence>
<evidence type="ECO:0000313" key="3">
    <source>
        <dbReference type="WBParaSite" id="MBELARI_LOCUS20745"/>
    </source>
</evidence>
<name>A0AAF3F2H7_9BILA</name>
<dbReference type="AlphaFoldDB" id="A0AAF3F2H7"/>
<sequence>MENFVSILTHYSVTFRILHQRIQAKKSLPWIFAVTLDCLIGAALAHLLTGIDFYDIFWPFVDAKIQELDDVITWLLSNPVGLKLNEPLNVALASFFRYHIYLWHTFVQLLRVWWLWRVLPLILYTGLSISASILADLISIFSMHVICFYIYAYRLFLLTFTSLNSLWRAFRGKKYNPLRDRVDTVHA</sequence>
<dbReference type="Proteomes" id="UP000887575">
    <property type="component" value="Unassembled WGS sequence"/>
</dbReference>
<reference evidence="3" key="1">
    <citation type="submission" date="2024-02" db="UniProtKB">
        <authorList>
            <consortium name="WormBaseParasite"/>
        </authorList>
    </citation>
    <scope>IDENTIFICATION</scope>
</reference>
<dbReference type="PANTHER" id="PTHR21329:SF3">
    <property type="entry name" value="PHOSPHATIDYLINOSITOL N-ACETYLGLUCOSAMINYLTRANSFERASE SUBUNIT Q"/>
    <property type="match status" value="1"/>
</dbReference>
<feature type="transmembrane region" description="Helical" evidence="1">
    <location>
        <begin position="28"/>
        <end position="48"/>
    </location>
</feature>
<feature type="transmembrane region" description="Helical" evidence="1">
    <location>
        <begin position="148"/>
        <end position="167"/>
    </location>
</feature>
<dbReference type="PANTHER" id="PTHR21329">
    <property type="entry name" value="PHOSPHATIDYLINOSITOL N-ACETYLGLUCOSAMINYLTRANSFERASE SUBUNIT Q-RELATED"/>
    <property type="match status" value="1"/>
</dbReference>
<keyword evidence="1" id="KW-0812">Transmembrane</keyword>
<accession>A0AAF3F2H7</accession>
<keyword evidence="1" id="KW-1133">Transmembrane helix</keyword>
<organism evidence="2 3">
    <name type="scientific">Mesorhabditis belari</name>
    <dbReference type="NCBI Taxonomy" id="2138241"/>
    <lineage>
        <taxon>Eukaryota</taxon>
        <taxon>Metazoa</taxon>
        <taxon>Ecdysozoa</taxon>
        <taxon>Nematoda</taxon>
        <taxon>Chromadorea</taxon>
        <taxon>Rhabditida</taxon>
        <taxon>Rhabditina</taxon>
        <taxon>Rhabditomorpha</taxon>
        <taxon>Rhabditoidea</taxon>
        <taxon>Rhabditidae</taxon>
        <taxon>Mesorhabditinae</taxon>
        <taxon>Mesorhabditis</taxon>
    </lineage>
</organism>
<evidence type="ECO:0000313" key="2">
    <source>
        <dbReference type="Proteomes" id="UP000887575"/>
    </source>
</evidence>
<dbReference type="GO" id="GO:0005783">
    <property type="term" value="C:endoplasmic reticulum"/>
    <property type="evidence" value="ECO:0007669"/>
    <property type="project" value="TreeGrafter"/>
</dbReference>
<proteinExistence type="predicted"/>